<dbReference type="GO" id="GO:0005739">
    <property type="term" value="C:mitochondrion"/>
    <property type="evidence" value="ECO:0007669"/>
    <property type="project" value="TreeGrafter"/>
</dbReference>
<dbReference type="Pfam" id="PF02803">
    <property type="entry name" value="Thiolase_C"/>
    <property type="match status" value="1"/>
</dbReference>
<evidence type="ECO:0000259" key="17">
    <source>
        <dbReference type="Pfam" id="PF02803"/>
    </source>
</evidence>
<evidence type="ECO:0008006" key="20">
    <source>
        <dbReference type="Google" id="ProtNLM"/>
    </source>
</evidence>
<feature type="domain" description="Thiolase C-terminal" evidence="17">
    <location>
        <begin position="1540"/>
        <end position="1660"/>
    </location>
</feature>
<dbReference type="InterPro" id="IPR016039">
    <property type="entry name" value="Thiolase-like"/>
</dbReference>
<dbReference type="GO" id="GO:0008299">
    <property type="term" value="P:isoprenoid biosynthetic process"/>
    <property type="evidence" value="ECO:0007669"/>
    <property type="project" value="InterPro"/>
</dbReference>
<dbReference type="PROSITE" id="PS00099">
    <property type="entry name" value="THIOLASE_3"/>
    <property type="match status" value="1"/>
</dbReference>
<feature type="compositionally biased region" description="Basic residues" evidence="15">
    <location>
        <begin position="948"/>
        <end position="960"/>
    </location>
</feature>
<dbReference type="GO" id="GO:0009556">
    <property type="term" value="P:microsporogenesis"/>
    <property type="evidence" value="ECO:0007669"/>
    <property type="project" value="UniProtKB-ARBA"/>
</dbReference>
<dbReference type="PANTHER" id="PTHR18919">
    <property type="entry name" value="ACETYL-COA C-ACYLTRANSFERASE"/>
    <property type="match status" value="1"/>
</dbReference>
<dbReference type="SUPFAM" id="SSF53901">
    <property type="entry name" value="Thiolase-like"/>
    <property type="match status" value="2"/>
</dbReference>
<evidence type="ECO:0000256" key="5">
    <source>
        <dbReference type="ARBA" id="ARBA00022737"/>
    </source>
</evidence>
<evidence type="ECO:0000256" key="14">
    <source>
        <dbReference type="SAM" id="Coils"/>
    </source>
</evidence>
<sequence>MAEKQPQLNEVGSKLESPPASKDTLVQLLENDRLDIRLKAVGFVGDLFALPGSDISEAFQPIFLVFLKMLTDRAVEVKMSVLEHVKICLLANPYRAEAPQMISALCDRMLDHDENVRKEVVAAVCDVACHSLTSIPVGTIKLVAEQLQDKSILVKRYTMERLADIFRANCLNHSSYSTKNDKYDWIVGKILRCVYDKDFRSDTIETILCLSLFPTDFSVKNKVANWVRIFSGFEKAEVKALEKILEQKQRLQQEMLKYLDHRESFQEGDVTEIPKKVNVCFRTMSHFFADPASAEENFQILDQLKESNVWKIMTSLLDPNTSSLQAGSSRDDLLRALGQEHQIYEFLSSLSLKCSYLLFSKEHVKELILEAGVLKSSGSTELISSSMTLIVILVRFSPLLLGGIEEDLIHLLEDDNEIYKEGVLHILSMAGGTIREQLGVSSRSLDLMLERICIEGSRRQAKYAVQALASVTKDDDFTSLSVLYKRLVDMLEEKSHLPAVLQSLGCIARIAMPVFKIRESKVEEFIKKNILESSHISGDEVNGCWKDRNAHLCSGIDDLVEILKNILTFGETSRHIASSLVDKAHLKLAADAAHLKLAAAKAVLRLSRHWEHKIPVDVFYMTLRTSETNFPEVKKLLLNKVHQYVKDQILDPKYACAFILDYGYWQLDFEENKCKLNDIIQMCKQERARQVSTHCDATSAPFYPEYILPYVVHGLAHHSSFPNVDECKDVKAFETIYRQLYLLLSMLVTEDEDGKSDESISKEKESISLLNSIFLCIKRSEDAFDAIKSKNSYVVCDLGLSIVVRLAPKNEGVQDLGASVVLPPTVYRPLEKKEGKDLLVGEEKTCLVDKSILAHLESLNFEANGTVNIEISEDEIMDSETDSSEMQLGKFVKRLKAKGVKGKREVTDEFAPAGVGSEIDILKIVKEISTDNLGATGQFESNKGHEHVYKRRRSGHKCQMKKTISSESKDVSVTKRRRSSSAQGYKSPPKITSKGSIRPTDVNDRGISIGSPKMDEEFQAGSEDKSMEDIMIPAESDLDSYTKKRSNSSTSKQKGKRAHGDHGKAHDAKKPKKVVETESKSLISNSKSRSIKRQEQRSVSGLEKDNGSFTEDLVGCRIKVWWPTDKMFYEGVVKSFDSQKKKHVISYDDGDVEVLRLEKELWELLDNGQKALKQSNSTKGSCPKGVSPSFRGKGTKTSGKTLKQRQHGVFKSSSSIESGGSPGVKHSESVSKSIVDDLDSEVSQRELIWLLEIELQVSMASKADNSIKPRDVCIVGVARTPMGGFLGSLSSLPATKLGSIAIECALRRANVDPSLVQEVFFGNVLSANLGQAPARQAALGAGIPNSVICTTINKVCASGMKATMIAAQTIESGTNDVVVAGGMESMSNAPKYLPQGRTGSRLGHDSIIDGMLKDGLWDVYNDIGMGVCAEICADRCNITREEQDSYAIQSFERGIAAQTSGAFTWEIVPVEVSSGRGKPTIIVDKDEGLGKFDASRLRQLRPSFKENGGSVTAGNASSISDGAAALVLMSGAMAHKLGIKVVAKIRGYADAAQAPEWFTTAPALSIPKAISNSGLEASNIDYYEINEAFSVVALANQRMLNIDPENLNAHGGAVSLGHPLGCSGARILVTLLGVLRQKKGKFGVAAVCNGGGGASSVVIELMPVSWVARKLNRGSSVIDSYKLLKEGKELTRDEVFLASALGWCIEWLQAYFLDIMDGSDMRRGQPCWFRLPKVGLIALNDGIILRNHIARILKKHFRERHYYVDLVDLFNEVACALLMAGESLDYHVDMKNSDPGPPCFIGTDIENFKCSRLVVKALEHCNEEQKKILFEHYGEADAADVA</sequence>
<comment type="catalytic activity">
    <reaction evidence="12">
        <text>2 acetyl-CoA = acetoacetyl-CoA + CoA</text>
        <dbReference type="Rhea" id="RHEA:21036"/>
        <dbReference type="ChEBI" id="CHEBI:57286"/>
        <dbReference type="ChEBI" id="CHEBI:57287"/>
        <dbReference type="ChEBI" id="CHEBI:57288"/>
        <dbReference type="EC" id="2.3.1.9"/>
    </reaction>
    <physiologicalReaction direction="left-to-right" evidence="12">
        <dbReference type="Rhea" id="RHEA:21037"/>
    </physiologicalReaction>
</comment>
<dbReference type="SUPFAM" id="SSF48576">
    <property type="entry name" value="Terpenoid synthases"/>
    <property type="match status" value="1"/>
</dbReference>
<keyword evidence="9" id="KW-0539">Nucleus</keyword>
<evidence type="ECO:0000256" key="11">
    <source>
        <dbReference type="ARBA" id="ARBA00023315"/>
    </source>
</evidence>
<dbReference type="InterPro" id="IPR011989">
    <property type="entry name" value="ARM-like"/>
</dbReference>
<dbReference type="PANTHER" id="PTHR18919:SF163">
    <property type="entry name" value="ACETYL-COA ACETYLTRANSFERASE, CYTOSOLIC 1-LIKE"/>
    <property type="match status" value="1"/>
</dbReference>
<feature type="compositionally biased region" description="Basic and acidic residues" evidence="15">
    <location>
        <begin position="1092"/>
        <end position="1106"/>
    </location>
</feature>
<dbReference type="Gene3D" id="1.25.10.10">
    <property type="entry name" value="Leucine-rich Repeat Variant"/>
    <property type="match status" value="1"/>
</dbReference>
<dbReference type="CDD" id="cd00751">
    <property type="entry name" value="thiolase"/>
    <property type="match status" value="1"/>
</dbReference>
<feature type="coiled-coil region" evidence="14">
    <location>
        <begin position="234"/>
        <end position="261"/>
    </location>
</feature>
<dbReference type="SUPFAM" id="SSF63748">
    <property type="entry name" value="Tudor/PWWP/MBT"/>
    <property type="match status" value="1"/>
</dbReference>
<feature type="region of interest" description="Disordered" evidence="15">
    <location>
        <begin position="937"/>
        <end position="1106"/>
    </location>
</feature>
<evidence type="ECO:0000256" key="13">
    <source>
        <dbReference type="ARBA" id="ARBA00058864"/>
    </source>
</evidence>
<dbReference type="InterPro" id="IPR016024">
    <property type="entry name" value="ARM-type_fold"/>
</dbReference>
<keyword evidence="19" id="KW-1185">Reference proteome</keyword>
<dbReference type="Gene3D" id="2.30.30.140">
    <property type="match status" value="1"/>
</dbReference>
<dbReference type="InterPro" id="IPR020613">
    <property type="entry name" value="Thiolase_CS"/>
</dbReference>
<comment type="similarity">
    <text evidence="1">Belongs to the PDS5 family.</text>
</comment>
<evidence type="ECO:0000256" key="7">
    <source>
        <dbReference type="ARBA" id="ARBA00022776"/>
    </source>
</evidence>
<evidence type="ECO:0000256" key="8">
    <source>
        <dbReference type="ARBA" id="ARBA00023204"/>
    </source>
</evidence>
<gene>
    <name evidence="18" type="ORF">FPE_LOCUS35276</name>
</gene>
<dbReference type="PROSITE" id="PS00737">
    <property type="entry name" value="THIOLASE_2"/>
    <property type="match status" value="1"/>
</dbReference>
<protein>
    <recommendedName>
        <fullName evidence="20">Acetyl-CoA C-acetyltransferase</fullName>
    </recommendedName>
</protein>
<dbReference type="GO" id="GO:0007064">
    <property type="term" value="P:mitotic sister chromatid cohesion"/>
    <property type="evidence" value="ECO:0007669"/>
    <property type="project" value="UniProtKB-ARBA"/>
</dbReference>
<accession>A0AAD2AGN5</accession>
<keyword evidence="8" id="KW-0234">DNA repair</keyword>
<dbReference type="Pfam" id="PF20168">
    <property type="entry name" value="PDS5"/>
    <property type="match status" value="1"/>
</dbReference>
<dbReference type="Proteomes" id="UP000834106">
    <property type="component" value="Chromosome 23"/>
</dbReference>
<comment type="function">
    <text evidence="13">Cohesin cofactor dispensable during the meiotic division but playing an important role in DNA repair by homologous recombination (HR) probably by helping SMC5/SMC6 complex. Regulator of sister chromatid cohesion in mitosis which may stabilize cohesin complex association with chromatin. May couple sister chromatid cohesion during mitosis to DNA replication. Cohesion ensures that chromosome partitioning is accurate in both meiotic and mitotic cells and plays an important role in DNA repair.</text>
</comment>
<dbReference type="InterPro" id="IPR020617">
    <property type="entry name" value="Thiolase_C"/>
</dbReference>
<dbReference type="InterPro" id="IPR020616">
    <property type="entry name" value="Thiolase_N"/>
</dbReference>
<keyword evidence="5" id="KW-0677">Repeat</keyword>
<dbReference type="InterPro" id="IPR000092">
    <property type="entry name" value="Polyprenyl_synt"/>
</dbReference>
<comment type="similarity">
    <text evidence="3">Belongs to the thiolase-like superfamily. Thiolase family.</text>
</comment>
<proteinExistence type="inferred from homology"/>
<dbReference type="GO" id="GO:0006635">
    <property type="term" value="P:fatty acid beta-oxidation"/>
    <property type="evidence" value="ECO:0007669"/>
    <property type="project" value="TreeGrafter"/>
</dbReference>
<evidence type="ECO:0000256" key="3">
    <source>
        <dbReference type="ARBA" id="ARBA00010982"/>
    </source>
</evidence>
<evidence type="ECO:0000256" key="10">
    <source>
        <dbReference type="ARBA" id="ARBA00023306"/>
    </source>
</evidence>
<keyword evidence="4" id="KW-0808">Transferase</keyword>
<dbReference type="EMBL" id="OU503058">
    <property type="protein sequence ID" value="CAI9787846.1"/>
    <property type="molecule type" value="Genomic_DNA"/>
</dbReference>
<evidence type="ECO:0000313" key="18">
    <source>
        <dbReference type="EMBL" id="CAI9787846.1"/>
    </source>
</evidence>
<keyword evidence="11" id="KW-0012">Acyltransferase</keyword>
<dbReference type="GO" id="GO:0004659">
    <property type="term" value="F:prenyltransferase activity"/>
    <property type="evidence" value="ECO:0007669"/>
    <property type="project" value="InterPro"/>
</dbReference>
<feature type="region of interest" description="Disordered" evidence="15">
    <location>
        <begin position="1173"/>
        <end position="1229"/>
    </location>
</feature>
<dbReference type="CDD" id="cd20404">
    <property type="entry name" value="Tudor_Agenet_AtEML-like"/>
    <property type="match status" value="1"/>
</dbReference>
<dbReference type="NCBIfam" id="TIGR01930">
    <property type="entry name" value="AcCoA-C-Actrans"/>
    <property type="match status" value="1"/>
</dbReference>
<evidence type="ECO:0000259" key="16">
    <source>
        <dbReference type="Pfam" id="PF00108"/>
    </source>
</evidence>
<keyword evidence="14" id="KW-0175">Coiled coil</keyword>
<evidence type="ECO:0000256" key="1">
    <source>
        <dbReference type="ARBA" id="ARBA00006254"/>
    </source>
</evidence>
<dbReference type="Pfam" id="PF00348">
    <property type="entry name" value="polyprenyl_synt"/>
    <property type="match status" value="1"/>
</dbReference>
<name>A0AAD2AGN5_9LAMI</name>
<feature type="compositionally biased region" description="Basic and acidic residues" evidence="15">
    <location>
        <begin position="1058"/>
        <end position="1079"/>
    </location>
</feature>
<evidence type="ECO:0000313" key="19">
    <source>
        <dbReference type="Proteomes" id="UP000834106"/>
    </source>
</evidence>
<evidence type="ECO:0000256" key="9">
    <source>
        <dbReference type="ARBA" id="ARBA00023242"/>
    </source>
</evidence>
<feature type="domain" description="Thiolase N-terminal" evidence="16">
    <location>
        <begin position="1272"/>
        <end position="1530"/>
    </location>
</feature>
<dbReference type="GO" id="GO:0003985">
    <property type="term" value="F:acetyl-CoA C-acetyltransferase activity"/>
    <property type="evidence" value="ECO:0007669"/>
    <property type="project" value="UniProtKB-EC"/>
</dbReference>
<organism evidence="18 19">
    <name type="scientific">Fraxinus pennsylvanica</name>
    <dbReference type="NCBI Taxonomy" id="56036"/>
    <lineage>
        <taxon>Eukaryota</taxon>
        <taxon>Viridiplantae</taxon>
        <taxon>Streptophyta</taxon>
        <taxon>Embryophyta</taxon>
        <taxon>Tracheophyta</taxon>
        <taxon>Spermatophyta</taxon>
        <taxon>Magnoliopsida</taxon>
        <taxon>eudicotyledons</taxon>
        <taxon>Gunneridae</taxon>
        <taxon>Pentapetalae</taxon>
        <taxon>asterids</taxon>
        <taxon>lamiids</taxon>
        <taxon>Lamiales</taxon>
        <taxon>Oleaceae</taxon>
        <taxon>Oleeae</taxon>
        <taxon>Fraxinus</taxon>
    </lineage>
</organism>
<dbReference type="GO" id="GO:0035825">
    <property type="term" value="P:homologous recombination"/>
    <property type="evidence" value="ECO:0007669"/>
    <property type="project" value="UniProtKB-ARBA"/>
</dbReference>
<keyword evidence="10" id="KW-0131">Cell cycle</keyword>
<dbReference type="Pfam" id="PF00108">
    <property type="entry name" value="Thiolase_N"/>
    <property type="match status" value="1"/>
</dbReference>
<dbReference type="FunFam" id="2.30.30.140:FF:000033">
    <property type="entry name" value="Binding protein"/>
    <property type="match status" value="1"/>
</dbReference>
<dbReference type="InterPro" id="IPR020610">
    <property type="entry name" value="Thiolase_AS"/>
</dbReference>
<evidence type="ECO:0000256" key="6">
    <source>
        <dbReference type="ARBA" id="ARBA00022763"/>
    </source>
</evidence>
<keyword evidence="7" id="KW-0498">Mitosis</keyword>
<comment type="similarity">
    <text evidence="2">Belongs to the FPP/GGPP synthase family.</text>
</comment>
<evidence type="ECO:0000256" key="2">
    <source>
        <dbReference type="ARBA" id="ARBA00006706"/>
    </source>
</evidence>
<keyword evidence="7" id="KW-0132">Cell division</keyword>
<evidence type="ECO:0000256" key="12">
    <source>
        <dbReference type="ARBA" id="ARBA00052235"/>
    </source>
</evidence>
<dbReference type="Gene3D" id="3.40.47.10">
    <property type="match status" value="1"/>
</dbReference>
<dbReference type="Gene3D" id="1.10.600.10">
    <property type="entry name" value="Farnesyl Diphosphate Synthase"/>
    <property type="match status" value="2"/>
</dbReference>
<dbReference type="SUPFAM" id="SSF48371">
    <property type="entry name" value="ARM repeat"/>
    <property type="match status" value="1"/>
</dbReference>
<evidence type="ECO:0000256" key="15">
    <source>
        <dbReference type="SAM" id="MobiDB-lite"/>
    </source>
</evidence>
<dbReference type="GO" id="GO:0006281">
    <property type="term" value="P:DNA repair"/>
    <property type="evidence" value="ECO:0007669"/>
    <property type="project" value="UniProtKB-KW"/>
</dbReference>
<dbReference type="InterPro" id="IPR002155">
    <property type="entry name" value="Thiolase"/>
</dbReference>
<reference evidence="18" key="1">
    <citation type="submission" date="2023-05" db="EMBL/GenBank/DDBJ databases">
        <authorList>
            <person name="Huff M."/>
        </authorList>
    </citation>
    <scope>NUCLEOTIDE SEQUENCE</scope>
</reference>
<dbReference type="InterPro" id="IPR008949">
    <property type="entry name" value="Isoprenoid_synthase_dom_sf"/>
</dbReference>
<evidence type="ECO:0000256" key="4">
    <source>
        <dbReference type="ARBA" id="ARBA00022679"/>
    </source>
</evidence>
<dbReference type="FunFam" id="3.40.47.10:FF:000007">
    <property type="entry name" value="acetyl-CoA acetyltransferase, mitochondrial"/>
    <property type="match status" value="1"/>
</dbReference>
<keyword evidence="6" id="KW-0227">DNA damage</keyword>